<dbReference type="OrthoDB" id="26401at2759"/>
<evidence type="ECO:0000256" key="3">
    <source>
        <dbReference type="ARBA" id="ARBA00022776"/>
    </source>
</evidence>
<reference evidence="5 6" key="2">
    <citation type="submission" date="2018-11" db="EMBL/GenBank/DDBJ databases">
        <authorList>
            <consortium name="Pathogen Informatics"/>
        </authorList>
    </citation>
    <scope>NUCLEOTIDE SEQUENCE [LARGE SCALE GENOMIC DNA]</scope>
</reference>
<dbReference type="Proteomes" id="UP000267096">
    <property type="component" value="Unassembled WGS sequence"/>
</dbReference>
<evidence type="ECO:0000313" key="6">
    <source>
        <dbReference type="Proteomes" id="UP000267096"/>
    </source>
</evidence>
<evidence type="ECO:0000313" key="7">
    <source>
        <dbReference type="WBParaSite" id="ASIM_0001014401-mRNA-1"/>
    </source>
</evidence>
<dbReference type="GO" id="GO:0070979">
    <property type="term" value="P:protein K11-linked ubiquitination"/>
    <property type="evidence" value="ECO:0007669"/>
    <property type="project" value="TreeGrafter"/>
</dbReference>
<keyword evidence="4" id="KW-0131">Cell cycle</keyword>
<dbReference type="WBParaSite" id="ASIM_0001014401-mRNA-1">
    <property type="protein sequence ID" value="ASIM_0001014401-mRNA-1"/>
    <property type="gene ID" value="ASIM_0001014401"/>
</dbReference>
<keyword evidence="3" id="KW-0498">Mitosis</keyword>
<gene>
    <name evidence="5" type="ORF">ASIM_LOCUS9875</name>
</gene>
<organism evidence="7">
    <name type="scientific">Anisakis simplex</name>
    <name type="common">Herring worm</name>
    <dbReference type="NCBI Taxonomy" id="6269"/>
    <lineage>
        <taxon>Eukaryota</taxon>
        <taxon>Metazoa</taxon>
        <taxon>Ecdysozoa</taxon>
        <taxon>Nematoda</taxon>
        <taxon>Chromadorea</taxon>
        <taxon>Rhabditida</taxon>
        <taxon>Spirurina</taxon>
        <taxon>Ascaridomorpha</taxon>
        <taxon>Ascaridoidea</taxon>
        <taxon>Anisakidae</taxon>
        <taxon>Anisakis</taxon>
        <taxon>Anisakis simplex complex</taxon>
    </lineage>
</organism>
<dbReference type="GO" id="GO:0007091">
    <property type="term" value="P:metaphase/anaphase transition of mitotic cell cycle"/>
    <property type="evidence" value="ECO:0007669"/>
    <property type="project" value="TreeGrafter"/>
</dbReference>
<dbReference type="PANTHER" id="PTHR12827">
    <property type="entry name" value="MEIOTIC CHECKPOINT REGULATOR TSG24 FAMILY MEMBER"/>
    <property type="match status" value="1"/>
</dbReference>
<dbReference type="GO" id="GO:0060090">
    <property type="term" value="F:molecular adaptor activity"/>
    <property type="evidence" value="ECO:0007669"/>
    <property type="project" value="TreeGrafter"/>
</dbReference>
<evidence type="ECO:0000256" key="2">
    <source>
        <dbReference type="ARBA" id="ARBA00022618"/>
    </source>
</evidence>
<dbReference type="InterPro" id="IPR024990">
    <property type="entry name" value="Apc1"/>
</dbReference>
<keyword evidence="2" id="KW-0132">Cell division</keyword>
<dbReference type="PANTHER" id="PTHR12827:SF3">
    <property type="entry name" value="ANAPHASE-PROMOTING COMPLEX SUBUNIT 1"/>
    <property type="match status" value="1"/>
</dbReference>
<reference evidence="7" key="1">
    <citation type="submission" date="2016-04" db="UniProtKB">
        <authorList>
            <consortium name="WormBaseParasite"/>
        </authorList>
    </citation>
    <scope>IDENTIFICATION</scope>
</reference>
<dbReference type="GO" id="GO:0031145">
    <property type="term" value="P:anaphase-promoting complex-dependent catabolic process"/>
    <property type="evidence" value="ECO:0007669"/>
    <property type="project" value="TreeGrafter"/>
</dbReference>
<dbReference type="GO" id="GO:0051301">
    <property type="term" value="P:cell division"/>
    <property type="evidence" value="ECO:0007669"/>
    <property type="project" value="UniProtKB-KW"/>
</dbReference>
<name>A0A0M3JR14_ANISI</name>
<dbReference type="Gene3D" id="1.25.10.10">
    <property type="entry name" value="Leucine-rich Repeat Variant"/>
    <property type="match status" value="2"/>
</dbReference>
<comment type="similarity">
    <text evidence="1">Belongs to the APC1 family.</text>
</comment>
<evidence type="ECO:0000256" key="1">
    <source>
        <dbReference type="ARBA" id="ARBA00010547"/>
    </source>
</evidence>
<sequence length="1659" mass="185496">MKCCLKGSEIRHRALNNGTSELLSIRDDTTVEAFWCDFPIGNPAAMNDDHYGNCICVIGKQNIQFCPREGSQVYAVTLPFPISKVLPSPFGLILKKDCVVMKSSTDVTFPHLFSLSHPYNEILPIVCQNKDDKQSCHYALDPLELTAVCVLEGSSLLLCYNQRHHSHSLHLMRSVTKEEWKCAAAKVETIVSASFKGTPFELSSAGPSPACSSYIPTPRNRPRVGLITSALDAIIIFCSSLLNLVYDTSSRLASLYEDRGIASAIDMRGSELELIAPEVRVLLLIELINICIENIWTEPHRRQSEDMPCKEPATLSFLTTDLSGQKFACIYSSEHETLKCIRIILHDDGSLTTTRGFTAIKCLSATDIKDRNMMAVIEMDHSVVLYSGTFRLGSLYVQRERSQLLSTTRSPSNQSSYGITQCAPVCAVHSFCSGHFLVIWEHVLSRECSSGAGNEVLCKSDAAVEGSDLTKYTRKPCKYQLIISEDAELYEYIRFVLSALHNGYEQTKMDTRLAFLSPLLATSLQAIATLVSLDNYIDYYQRDFPDLANNIYCLENGGDLNKLDLSRMRRFSDRLISFHRTLLRIVEDNSKITSFSCPTKGSQVFLLIAIGFGKIENILDLQKAIGKNWEKKLGLSERETASVIEILDNDRLSAGDKCRNWACLFSIKERFLKNLPPSTALIICELLYNERVMALNFLPIPFLNSFRALPSEDEINRTIRLRWKYDMRFANASQMLDSSHPSFIPAVNGVSDIEQRELQEQMLAIVNVRTLTQCFGRAVLEFRYFVPPMNIPLNVPQLCLQGRFHPSNVPFEMQQNETTKMMTEWGAYYNGLATGLRIGNEQSCKLDGEWLALSISEQKDASSAGMMYAFGLNGHISKMNLFTIHELLSAGDRLMSVSVLLGCSANMLATGDQQIYKVLVTHLPFMMGPTLLELHIDPMVQTAALVGLGLLFAKTSHLGILNLLLNEVGKPAPIDQEPWTDRYAYRLAVGFAIGLISLGDGEQLSANVPFVERYPSLQSRLLQMMDGGPRSLCVFPTTNPTDVLLATPHVTATTNPSTTTNTHPDPINANTSQTSSHVLEFDNINPHLSSAAATIALGLMYLRTGNEKVAKRMRVPQTLSKLEKIRPDFLLLRTLCQSLIMWDEILPSKSYVDELIPAVIRSYVYRFFRSELVLGDGDAAYLSTIVDLETIAQSYLNIVAGACFAIGIRYASSFSSSAFQAIMCFIWMLLPEGNQKDADMRLCHAAGATVCASVLNQLIYSLGLIMAGSGNLEVLRLCRMLRRRVLANNAHKDITLYSTQVAVSTTVGLIMMGKGRYALSQSDLSIAAMIIAFFPVAPHNLGDNRLYLQPLRFLWSLAAEERLIDVVDAHSGDALSATTVDVYYKVCYLSSFISLHQVGDDFIEHVDHFQSPVILPELSTIEKIVLSCDGYESRTLNLKDPKHFELLKNVLGTGHGSLPLTRIGRYVFVVISVDVNMHIKMSCEEKNMDGSVDEECSDGSVIAENDLSDLRPSDDSILLTKIHESVEVNNDEDFMAGIEALPTRNANEDMTSENDYNDDSYAQLDEYEEQVNSEWTPSYADRLDKQIKRFSALFSTEDAHPFLRRYVQDLLENERTRFPLMQFSEVKAFLDRCERYECEPKVIPKHLISSVNDVFQSLK</sequence>
<dbReference type="EMBL" id="UYRR01030974">
    <property type="protein sequence ID" value="VDK41945.1"/>
    <property type="molecule type" value="Genomic_DNA"/>
</dbReference>
<dbReference type="InterPro" id="IPR011989">
    <property type="entry name" value="ARM-like"/>
</dbReference>
<evidence type="ECO:0000256" key="4">
    <source>
        <dbReference type="ARBA" id="ARBA00023306"/>
    </source>
</evidence>
<keyword evidence="6" id="KW-1185">Reference proteome</keyword>
<protein>
    <submittedName>
        <fullName evidence="7">Anaphase-promoting complex subunit 1 (inferred by orthology to a human protein)</fullName>
    </submittedName>
</protein>
<proteinExistence type="inferred from homology"/>
<dbReference type="GO" id="GO:0005680">
    <property type="term" value="C:anaphase-promoting complex"/>
    <property type="evidence" value="ECO:0007669"/>
    <property type="project" value="InterPro"/>
</dbReference>
<accession>A0A0M3JR14</accession>
<evidence type="ECO:0000313" key="5">
    <source>
        <dbReference type="EMBL" id="VDK41945.1"/>
    </source>
</evidence>